<reference evidence="1" key="1">
    <citation type="submission" date="2021-06" db="EMBL/GenBank/DDBJ databases">
        <authorList>
            <person name="Gannon L."/>
            <person name="Redgwell R T."/>
            <person name="Michniewski S."/>
            <person name="Harrison D C."/>
            <person name="Millard A."/>
        </authorList>
    </citation>
    <scope>NUCLEOTIDE SEQUENCE</scope>
</reference>
<gene>
    <name evidence="1" type="ORF">SLAVMIC_00162</name>
</gene>
<name>A0A8D9FQU4_9VIRU</name>
<dbReference type="EMBL" id="OU342829">
    <property type="protein sequence ID" value="CAG7579924.1"/>
    <property type="molecule type" value="Genomic_DNA"/>
</dbReference>
<organism evidence="1">
    <name type="scientific">uncultured marine phage</name>
    <dbReference type="NCBI Taxonomy" id="707152"/>
    <lineage>
        <taxon>Viruses</taxon>
        <taxon>environmental samples</taxon>
    </lineage>
</organism>
<sequence>MWRGACNKCKRTVDIGDLDLDEREDFICDGCWDKHYSPSAIREKRLNKLLKKKRWSIKNISKIWRQV</sequence>
<protein>
    <submittedName>
        <fullName evidence="1">Uncharacterized protein</fullName>
    </submittedName>
</protein>
<evidence type="ECO:0000313" key="1">
    <source>
        <dbReference type="EMBL" id="CAG7579924.1"/>
    </source>
</evidence>
<accession>A0A8D9FQU4</accession>
<proteinExistence type="predicted"/>